<gene>
    <name evidence="3" type="ORF">D0867_03741</name>
</gene>
<dbReference type="InterPro" id="IPR049818">
    <property type="entry name" value="Expansin_EXLX1-like"/>
</dbReference>
<dbReference type="PANTHER" id="PTHR31836">
    <property type="match status" value="1"/>
</dbReference>
<dbReference type="AlphaFoldDB" id="A0A3M6ZZR0"/>
<dbReference type="PROSITE" id="PS50842">
    <property type="entry name" value="EXPANSIN_EG45"/>
    <property type="match status" value="1"/>
</dbReference>
<dbReference type="InterPro" id="IPR051477">
    <property type="entry name" value="Expansin_CellWall"/>
</dbReference>
<dbReference type="InterPro" id="IPR009009">
    <property type="entry name" value="RlpA-like_DPBB"/>
</dbReference>
<keyword evidence="1" id="KW-0732">Signal</keyword>
<dbReference type="VEuPathDB" id="FungiDB:BTJ68_08125"/>
<reference evidence="3 4" key="1">
    <citation type="journal article" date="2018" name="BMC Genomics">
        <title>Genomic evidence for intraspecific hybridization in a clonal and extremely halotolerant yeast.</title>
        <authorList>
            <person name="Gostincar C."/>
            <person name="Stajich J.E."/>
            <person name="Zupancic J."/>
            <person name="Zalar P."/>
            <person name="Gunde-Cimerman N."/>
        </authorList>
    </citation>
    <scope>NUCLEOTIDE SEQUENCE [LARGE SCALE GENOMIC DNA]</scope>
    <source>
        <strain evidence="3 4">EXF-6669</strain>
    </source>
</reference>
<dbReference type="NCBIfam" id="NF041144">
    <property type="entry name" value="expansin_EXLX1"/>
    <property type="match status" value="1"/>
</dbReference>
<accession>A0A3M6ZZR0</accession>
<dbReference type="Pfam" id="PF03330">
    <property type="entry name" value="DPBB_1"/>
    <property type="match status" value="1"/>
</dbReference>
<evidence type="ECO:0000256" key="1">
    <source>
        <dbReference type="ARBA" id="ARBA00022729"/>
    </source>
</evidence>
<name>A0A3M6ZZR0_HORWE</name>
<evidence type="ECO:0000259" key="2">
    <source>
        <dbReference type="PROSITE" id="PS50842"/>
    </source>
</evidence>
<dbReference type="OrthoDB" id="406505at2759"/>
<evidence type="ECO:0000313" key="3">
    <source>
        <dbReference type="EMBL" id="RMY20796.1"/>
    </source>
</evidence>
<feature type="domain" description="Expansin-like EG45" evidence="2">
    <location>
        <begin position="74"/>
        <end position="160"/>
    </location>
</feature>
<dbReference type="CDD" id="cd22271">
    <property type="entry name" value="DPBB_EXP_N-like"/>
    <property type="match status" value="1"/>
</dbReference>
<sequence length="262" mass="27957">MLACRLSQSLPTTRSNSRLATTTTSTMYAKAAAFMALASSAFAAVTPGMTLDERSLAKRSLSGEATFYGGNVQGGTCSFSTYSLPEGLYGTALSDSNWNNAYNCGGCVRVNHGGKSVTAMIVDQCPGCGDNHLDLFPDAFKALEDPSVGVMDITWDYVSCPTDIIPVSEPLSIHMKSGVSQYWFSAQVVGARRRTAKLEVSTDQGNTWQEAERTTYNFFEISSGVGASSAWIRATSHVGTTVVVKDVQMTGDSVTKGPKNYV</sequence>
<dbReference type="Gene3D" id="2.40.40.10">
    <property type="entry name" value="RlpA-like domain"/>
    <property type="match status" value="1"/>
</dbReference>
<dbReference type="InterPro" id="IPR007112">
    <property type="entry name" value="Expansin/allergen_DPBB_dom"/>
</dbReference>
<dbReference type="InterPro" id="IPR036908">
    <property type="entry name" value="RlpA-like_sf"/>
</dbReference>
<dbReference type="PANTHER" id="PTHR31836:SF21">
    <property type="entry name" value="EXPANSIN-LIKE PROTEIN 7"/>
    <property type="match status" value="1"/>
</dbReference>
<dbReference type="EMBL" id="QWIL01000291">
    <property type="protein sequence ID" value="RMY20796.1"/>
    <property type="molecule type" value="Genomic_DNA"/>
</dbReference>
<protein>
    <recommendedName>
        <fullName evidence="2">Expansin-like EG45 domain-containing protein</fullName>
    </recommendedName>
</protein>
<dbReference type="Proteomes" id="UP000271337">
    <property type="component" value="Unassembled WGS sequence"/>
</dbReference>
<comment type="caution">
    <text evidence="3">The sequence shown here is derived from an EMBL/GenBank/DDBJ whole genome shotgun (WGS) entry which is preliminary data.</text>
</comment>
<dbReference type="Gene3D" id="2.60.40.760">
    <property type="entry name" value="Expansin, cellulose-binding-like domain"/>
    <property type="match status" value="1"/>
</dbReference>
<proteinExistence type="predicted"/>
<dbReference type="SUPFAM" id="SSF50685">
    <property type="entry name" value="Barwin-like endoglucanases"/>
    <property type="match status" value="1"/>
</dbReference>
<evidence type="ECO:0000313" key="4">
    <source>
        <dbReference type="Proteomes" id="UP000271337"/>
    </source>
</evidence>
<dbReference type="InterPro" id="IPR036749">
    <property type="entry name" value="Expansin_CBD_sf"/>
</dbReference>
<organism evidence="3 4">
    <name type="scientific">Hortaea werneckii</name>
    <name type="common">Black yeast</name>
    <name type="synonym">Cladosporium werneckii</name>
    <dbReference type="NCBI Taxonomy" id="91943"/>
    <lineage>
        <taxon>Eukaryota</taxon>
        <taxon>Fungi</taxon>
        <taxon>Dikarya</taxon>
        <taxon>Ascomycota</taxon>
        <taxon>Pezizomycotina</taxon>
        <taxon>Dothideomycetes</taxon>
        <taxon>Dothideomycetidae</taxon>
        <taxon>Mycosphaerellales</taxon>
        <taxon>Teratosphaeriaceae</taxon>
        <taxon>Hortaea</taxon>
    </lineage>
</organism>